<accession>A0AAE0Y9M9</accession>
<reference evidence="1" key="1">
    <citation type="journal article" date="2023" name="G3 (Bethesda)">
        <title>A reference genome for the long-term kleptoplast-retaining sea slug Elysia crispata morphotype clarki.</title>
        <authorList>
            <person name="Eastman K.E."/>
            <person name="Pendleton A.L."/>
            <person name="Shaikh M.A."/>
            <person name="Suttiyut T."/>
            <person name="Ogas R."/>
            <person name="Tomko P."/>
            <person name="Gavelis G."/>
            <person name="Widhalm J.R."/>
            <person name="Wisecaver J.H."/>
        </authorList>
    </citation>
    <scope>NUCLEOTIDE SEQUENCE</scope>
    <source>
        <strain evidence="1">ECLA1</strain>
    </source>
</reference>
<proteinExistence type="predicted"/>
<comment type="caution">
    <text evidence="1">The sequence shown here is derived from an EMBL/GenBank/DDBJ whole genome shotgun (WGS) entry which is preliminary data.</text>
</comment>
<protein>
    <submittedName>
        <fullName evidence="1">Uncharacterized protein</fullName>
    </submittedName>
</protein>
<dbReference type="Proteomes" id="UP001283361">
    <property type="component" value="Unassembled WGS sequence"/>
</dbReference>
<evidence type="ECO:0000313" key="2">
    <source>
        <dbReference type="Proteomes" id="UP001283361"/>
    </source>
</evidence>
<organism evidence="1 2">
    <name type="scientific">Elysia crispata</name>
    <name type="common">lettuce slug</name>
    <dbReference type="NCBI Taxonomy" id="231223"/>
    <lineage>
        <taxon>Eukaryota</taxon>
        <taxon>Metazoa</taxon>
        <taxon>Spiralia</taxon>
        <taxon>Lophotrochozoa</taxon>
        <taxon>Mollusca</taxon>
        <taxon>Gastropoda</taxon>
        <taxon>Heterobranchia</taxon>
        <taxon>Euthyneura</taxon>
        <taxon>Panpulmonata</taxon>
        <taxon>Sacoglossa</taxon>
        <taxon>Placobranchoidea</taxon>
        <taxon>Plakobranchidae</taxon>
        <taxon>Elysia</taxon>
    </lineage>
</organism>
<dbReference type="EMBL" id="JAWDGP010006605">
    <property type="protein sequence ID" value="KAK3738029.1"/>
    <property type="molecule type" value="Genomic_DNA"/>
</dbReference>
<name>A0AAE0Y9M9_9GAST</name>
<evidence type="ECO:0000313" key="1">
    <source>
        <dbReference type="EMBL" id="KAK3738029.1"/>
    </source>
</evidence>
<gene>
    <name evidence="1" type="ORF">RRG08_067196</name>
</gene>
<sequence>MKLCLLSGELFQKRFRRNIFKPPTTGFCSVSLSSAGPTPARPLVGSRRISHGQLGHRRTINSFSCFNLHCPYCEVASAVAACFSLGYLEQSRKSSNRQCEISVITDAARNLGNKQRRMVEGRKSRAGRGQ</sequence>
<dbReference type="AlphaFoldDB" id="A0AAE0Y9M9"/>
<keyword evidence="2" id="KW-1185">Reference proteome</keyword>